<feature type="transmembrane region" description="Helical" evidence="8">
    <location>
        <begin position="132"/>
        <end position="153"/>
    </location>
</feature>
<dbReference type="InterPro" id="IPR024528">
    <property type="entry name" value="ThrE_2"/>
</dbReference>
<evidence type="ECO:0000313" key="11">
    <source>
        <dbReference type="Proteomes" id="UP001173801"/>
    </source>
</evidence>
<protein>
    <submittedName>
        <fullName evidence="10">Threonine/serine exporter family protein</fullName>
    </submittedName>
</protein>
<evidence type="ECO:0000256" key="5">
    <source>
        <dbReference type="ARBA" id="ARBA00022989"/>
    </source>
</evidence>
<evidence type="ECO:0000256" key="6">
    <source>
        <dbReference type="ARBA" id="ARBA00023136"/>
    </source>
</evidence>
<feature type="transmembrane region" description="Helical" evidence="8">
    <location>
        <begin position="6"/>
        <end position="25"/>
    </location>
</feature>
<evidence type="ECO:0000256" key="2">
    <source>
        <dbReference type="ARBA" id="ARBA00022475"/>
    </source>
</evidence>
<keyword evidence="3" id="KW-0997">Cell inner membrane</keyword>
<dbReference type="Pfam" id="PF12821">
    <property type="entry name" value="ThrE_2"/>
    <property type="match status" value="1"/>
</dbReference>
<evidence type="ECO:0000256" key="3">
    <source>
        <dbReference type="ARBA" id="ARBA00022519"/>
    </source>
</evidence>
<reference evidence="10" key="2">
    <citation type="journal article" date="2023" name="Microorganisms">
        <title>Isolation and Genomic Characteristics of Cat-Borne Campylobacter felis sp. nov. and Sheep-Borne Campylobacter ovis sp. nov.</title>
        <authorList>
            <person name="Wang H."/>
            <person name="Li Y."/>
            <person name="Gu Y."/>
            <person name="Zhou G."/>
            <person name="Chen X."/>
            <person name="Zhang X."/>
            <person name="Shao Z."/>
            <person name="Zhang J."/>
            <person name="Zhang M."/>
        </authorList>
    </citation>
    <scope>NUCLEOTIDE SEQUENCE</scope>
    <source>
        <strain evidence="10">PS10</strain>
    </source>
</reference>
<dbReference type="InterPro" id="IPR050539">
    <property type="entry name" value="ThrE_Dicarb/AminoAcid_Exp"/>
</dbReference>
<dbReference type="Proteomes" id="UP001173801">
    <property type="component" value="Unassembled WGS sequence"/>
</dbReference>
<feature type="transmembrane region" description="Helical" evidence="8">
    <location>
        <begin position="56"/>
        <end position="77"/>
    </location>
</feature>
<evidence type="ECO:0000259" key="9">
    <source>
        <dbReference type="Pfam" id="PF12821"/>
    </source>
</evidence>
<comment type="subcellular location">
    <subcellularLocation>
        <location evidence="1">Cell membrane</location>
        <topology evidence="1">Multi-pass membrane protein</topology>
    </subcellularLocation>
</comment>
<dbReference type="PANTHER" id="PTHR34390:SF1">
    <property type="entry name" value="SUCCINATE TRANSPORTER SUBUNIT YJJB-RELATED"/>
    <property type="match status" value="1"/>
</dbReference>
<keyword evidence="4 8" id="KW-0812">Transmembrane</keyword>
<accession>A0ABT7HQF8</accession>
<feature type="domain" description="Threonine/Serine exporter ThrE" evidence="9">
    <location>
        <begin position="12"/>
        <end position="148"/>
    </location>
</feature>
<dbReference type="PANTHER" id="PTHR34390">
    <property type="entry name" value="UPF0442 PROTEIN YJJB-RELATED"/>
    <property type="match status" value="1"/>
</dbReference>
<feature type="transmembrane region" description="Helical" evidence="8">
    <location>
        <begin position="89"/>
        <end position="112"/>
    </location>
</feature>
<proteinExistence type="inferred from homology"/>
<dbReference type="RefSeq" id="WP_284937807.1">
    <property type="nucleotide sequence ID" value="NZ_JANURM010000008.1"/>
</dbReference>
<keyword evidence="6 8" id="KW-0472">Membrane</keyword>
<reference evidence="10" key="1">
    <citation type="submission" date="2022-08" db="EMBL/GenBank/DDBJ databases">
        <authorList>
            <person name="Wang H."/>
        </authorList>
    </citation>
    <scope>NUCLEOTIDE SEQUENCE</scope>
    <source>
        <strain evidence="10">PS10</strain>
    </source>
</reference>
<evidence type="ECO:0000256" key="7">
    <source>
        <dbReference type="ARBA" id="ARBA00034125"/>
    </source>
</evidence>
<name>A0ABT7HQF8_9BACT</name>
<comment type="caution">
    <text evidence="10">The sequence shown here is derived from an EMBL/GenBank/DDBJ whole genome shotgun (WGS) entry which is preliminary data.</text>
</comment>
<comment type="similarity">
    <text evidence="7">Belongs to the ThrE exporter (TC 2.A.79) family.</text>
</comment>
<evidence type="ECO:0000256" key="4">
    <source>
        <dbReference type="ARBA" id="ARBA00022692"/>
    </source>
</evidence>
<gene>
    <name evidence="10" type="ORF">NYG85_07220</name>
</gene>
<evidence type="ECO:0000256" key="1">
    <source>
        <dbReference type="ARBA" id="ARBA00004651"/>
    </source>
</evidence>
<sequence length="171" mass="18616">MSELILNALFDALFAAIAGFGFAYVSSPPKKTLIYSAIIAAIAHASRYFLIQSGLLDISAASLIVSFMAGIFGMFFARRLKVPAEIIAFPALLPMIPGIYAYKSVLALFMFIKNEDTALKSEYLIAFFDNALTTASVMIALGVGVSVTLLLFYEESLMCTRGARSTRKEQK</sequence>
<keyword evidence="2" id="KW-1003">Cell membrane</keyword>
<evidence type="ECO:0000313" key="10">
    <source>
        <dbReference type="EMBL" id="MDL0089151.1"/>
    </source>
</evidence>
<organism evidence="10 11">
    <name type="scientific">Campylobacter gastrosuis</name>
    <dbReference type="NCBI Taxonomy" id="2974576"/>
    <lineage>
        <taxon>Bacteria</taxon>
        <taxon>Pseudomonadati</taxon>
        <taxon>Campylobacterota</taxon>
        <taxon>Epsilonproteobacteria</taxon>
        <taxon>Campylobacterales</taxon>
        <taxon>Campylobacteraceae</taxon>
        <taxon>Campylobacter</taxon>
    </lineage>
</organism>
<keyword evidence="11" id="KW-1185">Reference proteome</keyword>
<dbReference type="EMBL" id="JANURM010000008">
    <property type="protein sequence ID" value="MDL0089151.1"/>
    <property type="molecule type" value="Genomic_DNA"/>
</dbReference>
<feature type="transmembrane region" description="Helical" evidence="8">
    <location>
        <begin position="32"/>
        <end position="50"/>
    </location>
</feature>
<evidence type="ECO:0000256" key="8">
    <source>
        <dbReference type="SAM" id="Phobius"/>
    </source>
</evidence>
<keyword evidence="5 8" id="KW-1133">Transmembrane helix</keyword>